<dbReference type="Proteomes" id="UP000426857">
    <property type="component" value="Chromosome"/>
</dbReference>
<evidence type="ECO:0000256" key="1">
    <source>
        <dbReference type="SAM" id="MobiDB-lite"/>
    </source>
</evidence>
<dbReference type="InterPro" id="IPR013783">
    <property type="entry name" value="Ig-like_fold"/>
</dbReference>
<dbReference type="GO" id="GO:0005975">
    <property type="term" value="P:carbohydrate metabolic process"/>
    <property type="evidence" value="ECO:0007669"/>
    <property type="project" value="UniProtKB-ARBA"/>
</dbReference>
<sequence length="239" mass="24991">MAVVKDGAAGSGFQDDDCMPPPNPPTSSFEIEKGPRPTADNQGAVKIGPNGTAELVYTVTVKNASGTEGATPVIEDRFWIPEHVTPSGEARISVNVAEADSAALYPAAADGTFDPNATPVAGPVGDAPRWENLAPGKYYLVEAKAPDEYQLLPQPVGITIGATETAYGVGIDDDDDNDDVAVAEAVAADSIDLVVQVNDIKISTLPLTGPRDQPFWCTLALAVGMGMVLLNLGLFRREQ</sequence>
<name>A0A6B8TYQ6_9CORY</name>
<dbReference type="AlphaFoldDB" id="A0A6B8TYQ6"/>
<dbReference type="RefSeq" id="WP_155868482.1">
    <property type="nucleotide sequence ID" value="NZ_CP046322.1"/>
</dbReference>
<dbReference type="Pfam" id="PF17802">
    <property type="entry name" value="SpaA"/>
    <property type="match status" value="1"/>
</dbReference>
<proteinExistence type="predicted"/>
<dbReference type="EMBL" id="CP046322">
    <property type="protein sequence ID" value="QGS34415.1"/>
    <property type="molecule type" value="Genomic_DNA"/>
</dbReference>
<dbReference type="InterPro" id="IPR041033">
    <property type="entry name" value="SpaA_PFL_dom_1"/>
</dbReference>
<protein>
    <recommendedName>
        <fullName evidence="3">SpaA-like prealbumin fold domain-containing protein</fullName>
    </recommendedName>
</protein>
<evidence type="ECO:0000313" key="4">
    <source>
        <dbReference type="EMBL" id="QGS34415.1"/>
    </source>
</evidence>
<evidence type="ECO:0000313" key="5">
    <source>
        <dbReference type="Proteomes" id="UP000426857"/>
    </source>
</evidence>
<dbReference type="KEGG" id="cxe:FOB82_05065"/>
<keyword evidence="2" id="KW-0812">Transmembrane</keyword>
<keyword evidence="2" id="KW-0472">Membrane</keyword>
<gene>
    <name evidence="4" type="ORF">FOB82_05065</name>
</gene>
<feature type="transmembrane region" description="Helical" evidence="2">
    <location>
        <begin position="213"/>
        <end position="235"/>
    </location>
</feature>
<dbReference type="Gene3D" id="2.60.40.10">
    <property type="entry name" value="Immunoglobulins"/>
    <property type="match status" value="1"/>
</dbReference>
<evidence type="ECO:0000259" key="3">
    <source>
        <dbReference type="Pfam" id="PF17802"/>
    </source>
</evidence>
<accession>A0A6B8TYQ6</accession>
<organism evidence="4 5">
    <name type="scientific">Corynebacterium xerosis</name>
    <dbReference type="NCBI Taxonomy" id="1725"/>
    <lineage>
        <taxon>Bacteria</taxon>
        <taxon>Bacillati</taxon>
        <taxon>Actinomycetota</taxon>
        <taxon>Actinomycetes</taxon>
        <taxon>Mycobacteriales</taxon>
        <taxon>Corynebacteriaceae</taxon>
        <taxon>Corynebacterium</taxon>
    </lineage>
</organism>
<feature type="domain" description="SpaA-like prealbumin fold" evidence="3">
    <location>
        <begin position="131"/>
        <end position="167"/>
    </location>
</feature>
<feature type="region of interest" description="Disordered" evidence="1">
    <location>
        <begin position="1"/>
        <end position="42"/>
    </location>
</feature>
<reference evidence="4 5" key="1">
    <citation type="submission" date="2019-11" db="EMBL/GenBank/DDBJ databases">
        <title>FDA dAtabase for Regulatory Grade micrObial Sequences (FDA-ARGOS): Supporting development and validation of Infectious Disease Dx tests.</title>
        <authorList>
            <person name="Kerrigan L."/>
            <person name="Long C."/>
            <person name="Tallon L."/>
            <person name="Sadzewicz L."/>
            <person name="Vavikolanu K."/>
            <person name="Mehta A."/>
            <person name="Aluvathingal J."/>
            <person name="Nadendla S."/>
            <person name="Yan Y."/>
            <person name="Sichtig H."/>
        </authorList>
    </citation>
    <scope>NUCLEOTIDE SEQUENCE [LARGE SCALE GENOMIC DNA]</scope>
    <source>
        <strain evidence="4 5">FDAARGOS_674</strain>
    </source>
</reference>
<evidence type="ECO:0000256" key="2">
    <source>
        <dbReference type="SAM" id="Phobius"/>
    </source>
</evidence>
<keyword evidence="2" id="KW-1133">Transmembrane helix</keyword>